<proteinExistence type="predicted"/>
<organism evidence="1">
    <name type="scientific">Eucalyptus grandis</name>
    <name type="common">Flooded gum</name>
    <dbReference type="NCBI Taxonomy" id="71139"/>
    <lineage>
        <taxon>Eukaryota</taxon>
        <taxon>Viridiplantae</taxon>
        <taxon>Streptophyta</taxon>
        <taxon>Embryophyta</taxon>
        <taxon>Tracheophyta</taxon>
        <taxon>Spermatophyta</taxon>
        <taxon>Magnoliopsida</taxon>
        <taxon>eudicotyledons</taxon>
        <taxon>Gunneridae</taxon>
        <taxon>Pentapetalae</taxon>
        <taxon>rosids</taxon>
        <taxon>malvids</taxon>
        <taxon>Myrtales</taxon>
        <taxon>Myrtaceae</taxon>
        <taxon>Myrtoideae</taxon>
        <taxon>Eucalypteae</taxon>
        <taxon>Eucalyptus</taxon>
    </lineage>
</organism>
<accession>A0A059CEZ1</accession>
<evidence type="ECO:0000313" key="1">
    <source>
        <dbReference type="EMBL" id="KCW77028.1"/>
    </source>
</evidence>
<dbReference type="EMBL" id="KK198756">
    <property type="protein sequence ID" value="KCW77028.1"/>
    <property type="molecule type" value="Genomic_DNA"/>
</dbReference>
<dbReference type="AlphaFoldDB" id="A0A059CEZ1"/>
<name>A0A059CEZ1_EUCGR</name>
<protein>
    <submittedName>
        <fullName evidence="1">Uncharacterized protein</fullName>
    </submittedName>
</protein>
<dbReference type="Gramene" id="KCW77028">
    <property type="protein sequence ID" value="KCW77028"/>
    <property type="gene ID" value="EUGRSUZ_D01373"/>
</dbReference>
<dbReference type="InParanoid" id="A0A059CEZ1"/>
<gene>
    <name evidence="1" type="ORF">EUGRSUZ_D01373</name>
</gene>
<sequence>MIMLQPSQITRYLIMSSENRTCIGKIHKKVLLGESGNGGGGRARTRPVSFWVSAITEEAQAEKVRAWDAATTGRALRSE</sequence>
<reference evidence="1" key="1">
    <citation type="submission" date="2013-07" db="EMBL/GenBank/DDBJ databases">
        <title>The genome of Eucalyptus grandis.</title>
        <authorList>
            <person name="Schmutz J."/>
            <person name="Hayes R."/>
            <person name="Myburg A."/>
            <person name="Tuskan G."/>
            <person name="Grattapaglia D."/>
            <person name="Rokhsar D.S."/>
        </authorList>
    </citation>
    <scope>NUCLEOTIDE SEQUENCE</scope>
    <source>
        <tissue evidence="1">Leaf extractions</tissue>
    </source>
</reference>